<organism evidence="3 4">
    <name type="scientific">Borborobacter arsenicus</name>
    <dbReference type="NCBI Taxonomy" id="1851146"/>
    <lineage>
        <taxon>Bacteria</taxon>
        <taxon>Pseudomonadati</taxon>
        <taxon>Pseudomonadota</taxon>
        <taxon>Alphaproteobacteria</taxon>
        <taxon>Hyphomicrobiales</taxon>
        <taxon>Phyllobacteriaceae</taxon>
        <taxon>Borborobacter</taxon>
    </lineage>
</organism>
<evidence type="ECO:0000313" key="4">
    <source>
        <dbReference type="Proteomes" id="UP000281647"/>
    </source>
</evidence>
<keyword evidence="4" id="KW-1185">Reference proteome</keyword>
<comment type="caution">
    <text evidence="3">The sequence shown here is derived from an EMBL/GenBank/DDBJ whole genome shotgun (WGS) entry which is preliminary data.</text>
</comment>
<dbReference type="GO" id="GO:1990351">
    <property type="term" value="C:transporter complex"/>
    <property type="evidence" value="ECO:0007669"/>
    <property type="project" value="TreeGrafter"/>
</dbReference>
<dbReference type="PANTHER" id="PTHR30189">
    <property type="entry name" value="LPS-ASSEMBLY PROTEIN"/>
    <property type="match status" value="1"/>
</dbReference>
<dbReference type="RefSeq" id="WP_128627971.1">
    <property type="nucleotide sequence ID" value="NZ_RKST01000019.1"/>
</dbReference>
<keyword evidence="1" id="KW-0998">Cell outer membrane</keyword>
<dbReference type="GO" id="GO:0043165">
    <property type="term" value="P:Gram-negative-bacterium-type cell outer membrane assembly"/>
    <property type="evidence" value="ECO:0007669"/>
    <property type="project" value="UniProtKB-UniRule"/>
</dbReference>
<comment type="function">
    <text evidence="1">Involved in the assembly of lipopolysaccharide (LPS) at the surface of the outer membrane.</text>
</comment>
<dbReference type="GO" id="GO:0015920">
    <property type="term" value="P:lipopolysaccharide transport"/>
    <property type="evidence" value="ECO:0007669"/>
    <property type="project" value="InterPro"/>
</dbReference>
<comment type="similarity">
    <text evidence="1">Belongs to the LptD family.</text>
</comment>
<evidence type="ECO:0000313" key="3">
    <source>
        <dbReference type="EMBL" id="RUM96481.1"/>
    </source>
</evidence>
<dbReference type="SUPFAM" id="SSF56935">
    <property type="entry name" value="Porins"/>
    <property type="match status" value="1"/>
</dbReference>
<accession>A0A432V2S5</accession>
<dbReference type="EMBL" id="RKST01000019">
    <property type="protein sequence ID" value="RUM96481.1"/>
    <property type="molecule type" value="Genomic_DNA"/>
</dbReference>
<comment type="caution">
    <text evidence="1">Lacks conserved residue(s) required for the propagation of feature annotation.</text>
</comment>
<dbReference type="HAMAP" id="MF_01411">
    <property type="entry name" value="LPS_assembly_LptD"/>
    <property type="match status" value="1"/>
</dbReference>
<gene>
    <name evidence="1" type="primary">lptD</name>
    <name evidence="3" type="ORF">EET67_18010</name>
</gene>
<keyword evidence="1" id="KW-0472">Membrane</keyword>
<keyword evidence="1" id="KW-0732">Signal</keyword>
<name>A0A432V2S5_9HYPH</name>
<dbReference type="Proteomes" id="UP000281647">
    <property type="component" value="Unassembled WGS sequence"/>
</dbReference>
<comment type="subcellular location">
    <subcellularLocation>
        <location evidence="1">Cell outer membrane</location>
    </subcellularLocation>
</comment>
<dbReference type="Gene3D" id="2.60.450.10">
    <property type="entry name" value="Lipopolysaccharide (LPS) transport protein A like domain"/>
    <property type="match status" value="1"/>
</dbReference>
<dbReference type="InterPro" id="IPR007543">
    <property type="entry name" value="LptD_C"/>
</dbReference>
<dbReference type="AlphaFoldDB" id="A0A432V2S5"/>
<reference evidence="3 4" key="1">
    <citation type="submission" date="2018-11" db="EMBL/GenBank/DDBJ databases">
        <title>Pseudaminobacter arsenicus sp. nov., an arsenic-resistant bacterium isolated from arsenic-rich aquifers.</title>
        <authorList>
            <person name="Mu Y."/>
        </authorList>
    </citation>
    <scope>NUCLEOTIDE SEQUENCE [LARGE SCALE GENOMIC DNA]</scope>
    <source>
        <strain evidence="3 4">CB3</strain>
    </source>
</reference>
<comment type="subunit">
    <text evidence="1">Component of the lipopolysaccharide transport and assembly complex.</text>
</comment>
<dbReference type="OrthoDB" id="9760225at2"/>
<proteinExistence type="inferred from homology"/>
<evidence type="ECO:0000256" key="1">
    <source>
        <dbReference type="HAMAP-Rule" id="MF_01411"/>
    </source>
</evidence>
<dbReference type="InterPro" id="IPR050218">
    <property type="entry name" value="LptD"/>
</dbReference>
<dbReference type="GO" id="GO:0009279">
    <property type="term" value="C:cell outer membrane"/>
    <property type="evidence" value="ECO:0007669"/>
    <property type="project" value="UniProtKB-SubCell"/>
</dbReference>
<dbReference type="PANTHER" id="PTHR30189:SF1">
    <property type="entry name" value="LPS-ASSEMBLY PROTEIN LPTD"/>
    <property type="match status" value="1"/>
</dbReference>
<feature type="domain" description="LptD C-terminal" evidence="2">
    <location>
        <begin position="286"/>
        <end position="671"/>
    </location>
</feature>
<dbReference type="InterPro" id="IPR020889">
    <property type="entry name" value="LipoPS_assembly_LptD"/>
</dbReference>
<protein>
    <recommendedName>
        <fullName evidence="1">LPS-assembly protein LptD</fullName>
    </recommendedName>
</protein>
<dbReference type="Pfam" id="PF04453">
    <property type="entry name" value="LptD"/>
    <property type="match status" value="1"/>
</dbReference>
<evidence type="ECO:0000259" key="2">
    <source>
        <dbReference type="Pfam" id="PF04453"/>
    </source>
</evidence>
<sequence>MPAQPALSQELPDISGQVPEGSQMLLEADTLVYDNDANTVTAVGGVQIDYGGNRLVAQRVAYDRKTSRLVASGNVEIIDSSGTKIYSDEIDVTDDFADGFVNALRVETVDKTYFAAESAERKGGVVTTFNNGVYTACEPCEEKPDKAPIWRIKAQKIIWNGKAKTVRFEKSRFEFFGFPIAYLPAFEIADPTVKRKSGFLFPGIGYKSELGAVVSVPYYLALSPTYDLTVTGTGLSRQGFLGQAEWRQRFNNGEYSLKIAGIRQNDPGAFGFGLEDAGTAIDPNRFRGMVGTKGRFTINPRWAFGWNILAQTDKNFSNTYEIDGFTESTHRSEVYLTGLNDRNYFDLRGMKFQAQEKYLDSSPSARNDKLPWVLPSLDYSYTPDESVFGGELNFDLNTRSVRRSELDERLATPSIPGIDGTSTRLTGEAEWKRSFITDGGLVVTPLLAFQADTTYVDQTSASVDAINDMAGLRGVQADVRSAYYRSMATAGLELRWPVLFSLTSASHVLEPMAQVFARPDEAYADTLGIPNEDAQSFVFDATTLFERDKFAGYDRIEGGTRANIGLRYTGSYANGWTTNALFGQSYHLAGRNSFDSPDLVNVGAASGLETETSDFVGLAGFSTPFGLAASASARLDEQTLELRRAELRAGYATRPFSVNAKYAFIQAQPLYGFADDRHEVTVGSSVRFHENWRAFGSVTYDFQSSVLSQQSIGFAYDDECFSYTMTMTTKRDPNPIVADRVEDEQTFGFNISFRTLGDFGSATSAFE</sequence>